<evidence type="ECO:0000256" key="9">
    <source>
        <dbReference type="ARBA" id="ARBA00061644"/>
    </source>
</evidence>
<gene>
    <name evidence="13" type="ORF">GA0070603_3227</name>
</gene>
<dbReference type="InterPro" id="IPR027417">
    <property type="entry name" value="P-loop_NTPase"/>
</dbReference>
<keyword evidence="7 10" id="KW-1133">Transmembrane helix</keyword>
<evidence type="ECO:0000256" key="5">
    <source>
        <dbReference type="ARBA" id="ARBA00022741"/>
    </source>
</evidence>
<feature type="transmembrane region" description="Helical" evidence="10">
    <location>
        <begin position="57"/>
        <end position="74"/>
    </location>
</feature>
<dbReference type="AlphaFoldDB" id="A0A1C6V5V9"/>
<reference evidence="14" key="1">
    <citation type="submission" date="2016-06" db="EMBL/GenBank/DDBJ databases">
        <authorList>
            <person name="Varghese N."/>
            <person name="Submissions Spin"/>
        </authorList>
    </citation>
    <scope>NUCLEOTIDE SEQUENCE [LARGE SCALE GENOMIC DNA]</scope>
    <source>
        <strain evidence="14">DSM 44151</strain>
    </source>
</reference>
<dbReference type="GO" id="GO:0005886">
    <property type="term" value="C:plasma membrane"/>
    <property type="evidence" value="ECO:0007669"/>
    <property type="project" value="UniProtKB-SubCell"/>
</dbReference>
<keyword evidence="2" id="KW-0813">Transport</keyword>
<feature type="domain" description="ABC transporter" evidence="11">
    <location>
        <begin position="329"/>
        <end position="565"/>
    </location>
</feature>
<dbReference type="STRING" id="47854.GA0070603_3227"/>
<proteinExistence type="inferred from homology"/>
<dbReference type="GO" id="GO:0045454">
    <property type="term" value="P:cell redox homeostasis"/>
    <property type="evidence" value="ECO:0007669"/>
    <property type="project" value="InterPro"/>
</dbReference>
<dbReference type="Proteomes" id="UP000198605">
    <property type="component" value="Unassembled WGS sequence"/>
</dbReference>
<dbReference type="Gene3D" id="3.40.50.300">
    <property type="entry name" value="P-loop containing nucleotide triphosphate hydrolases"/>
    <property type="match status" value="1"/>
</dbReference>
<dbReference type="FunFam" id="3.40.50.300:FF:000299">
    <property type="entry name" value="ABC transporter ATP-binding protein/permease"/>
    <property type="match status" value="1"/>
</dbReference>
<keyword evidence="3" id="KW-1003">Cell membrane</keyword>
<feature type="transmembrane region" description="Helical" evidence="10">
    <location>
        <begin position="239"/>
        <end position="261"/>
    </location>
</feature>
<protein>
    <submittedName>
        <fullName evidence="13">ATP-binding cassette, subfamily C, CydC</fullName>
    </submittedName>
</protein>
<sequence length="578" mass="58788">MTGGPERAVLRLARPYLGRLLGAGLLAAATEFAGLALMATATWLLMSAAGRPPLDRLTVAIVAVRALAVSRGVFRYTERLAGHDAVLRMITDVRTRVFATLTARRAAPRTGDALSRLVSDVEAVQDLLLRVVVPGAAAALVSLLAIGSAALISPPAAGVLAVGLLVAGVALPVLAAGLTRRAADEVAPLRGALAADAVDLTHGAADLAAFGATGTALAAAEARGGRLARLERRLAATGFAVDAAGVLVGGLTAAAVVVVALRAGVGGVLVGVLAVGSLATVEVALALVGAARQRTQLRAGLARVADLLTDAGEPARTAPAEPAPGGHDVRFEDVTVRYREGAAPALAAVDLDLPAGRRVAVVGPSGAGKSTLAAVLTNAVRPDAGRVTVDGVDVSEFPTEELPRVVGGLLAEAYVFHATVRENLLLGRPRADEAELTAATRAAGLLDWVVAQPEGWNTVVGEQGGQLSGGQRQRLALARALLAAPPVLVLDEPTEGLDPAAADAVLASALAATPAGHSVLLISHRLSGLAGLDEIVVLDAGRVVQRGRHEELVARPGWYREQWLLQEAAERGYLALAP</sequence>
<evidence type="ECO:0000256" key="8">
    <source>
        <dbReference type="ARBA" id="ARBA00023136"/>
    </source>
</evidence>
<keyword evidence="4 10" id="KW-0812">Transmembrane</keyword>
<dbReference type="InterPro" id="IPR036640">
    <property type="entry name" value="ABC1_TM_sf"/>
</dbReference>
<evidence type="ECO:0000256" key="4">
    <source>
        <dbReference type="ARBA" id="ARBA00022692"/>
    </source>
</evidence>
<evidence type="ECO:0000256" key="1">
    <source>
        <dbReference type="ARBA" id="ARBA00004651"/>
    </source>
</evidence>
<evidence type="ECO:0000259" key="11">
    <source>
        <dbReference type="PROSITE" id="PS50893"/>
    </source>
</evidence>
<dbReference type="GO" id="GO:0034040">
    <property type="term" value="F:ATPase-coupled lipid transmembrane transporter activity"/>
    <property type="evidence" value="ECO:0007669"/>
    <property type="project" value="TreeGrafter"/>
</dbReference>
<dbReference type="PROSITE" id="PS50929">
    <property type="entry name" value="ABC_TM1F"/>
    <property type="match status" value="1"/>
</dbReference>
<dbReference type="GO" id="GO:0005524">
    <property type="term" value="F:ATP binding"/>
    <property type="evidence" value="ECO:0007669"/>
    <property type="project" value="UniProtKB-KW"/>
</dbReference>
<dbReference type="OrthoDB" id="9806127at2"/>
<feature type="transmembrane region" description="Helical" evidence="10">
    <location>
        <begin position="127"/>
        <end position="152"/>
    </location>
</feature>
<dbReference type="PANTHER" id="PTHR24221">
    <property type="entry name" value="ATP-BINDING CASSETTE SUB-FAMILY B"/>
    <property type="match status" value="1"/>
</dbReference>
<feature type="transmembrane region" description="Helical" evidence="10">
    <location>
        <begin position="158"/>
        <end position="178"/>
    </location>
</feature>
<comment type="subcellular location">
    <subcellularLocation>
        <location evidence="1">Cell membrane</location>
        <topology evidence="1">Multi-pass membrane protein</topology>
    </subcellularLocation>
</comment>
<name>A0A1C6V5V9_9ACTN</name>
<dbReference type="InterPro" id="IPR039421">
    <property type="entry name" value="Type_1_exporter"/>
</dbReference>
<evidence type="ECO:0000256" key="6">
    <source>
        <dbReference type="ARBA" id="ARBA00022840"/>
    </source>
</evidence>
<evidence type="ECO:0000256" key="7">
    <source>
        <dbReference type="ARBA" id="ARBA00022989"/>
    </source>
</evidence>
<dbReference type="Pfam" id="PF00005">
    <property type="entry name" value="ABC_tran"/>
    <property type="match status" value="1"/>
</dbReference>
<comment type="similarity">
    <text evidence="9">Belongs to the ABC transporter superfamily. Lipid exporter (TC 3.A.1.106) family.</text>
</comment>
<keyword evidence="5" id="KW-0547">Nucleotide-binding</keyword>
<evidence type="ECO:0000313" key="14">
    <source>
        <dbReference type="Proteomes" id="UP000198605"/>
    </source>
</evidence>
<keyword evidence="8 10" id="KW-0472">Membrane</keyword>
<feature type="transmembrane region" description="Helical" evidence="10">
    <location>
        <begin position="267"/>
        <end position="288"/>
    </location>
</feature>
<dbReference type="GO" id="GO:0140359">
    <property type="term" value="F:ABC-type transporter activity"/>
    <property type="evidence" value="ECO:0007669"/>
    <property type="project" value="InterPro"/>
</dbReference>
<accession>A0A1C6V5V9</accession>
<dbReference type="SMART" id="SM00382">
    <property type="entry name" value="AAA"/>
    <property type="match status" value="1"/>
</dbReference>
<feature type="domain" description="ABC transmembrane type-1" evidence="12">
    <location>
        <begin position="21"/>
        <end position="299"/>
    </location>
</feature>
<dbReference type="PANTHER" id="PTHR24221:SF654">
    <property type="entry name" value="ATP-BINDING CASSETTE SUB-FAMILY B MEMBER 6"/>
    <property type="match status" value="1"/>
</dbReference>
<dbReference type="InterPro" id="IPR014223">
    <property type="entry name" value="ABC_CydC/D"/>
</dbReference>
<dbReference type="NCBIfam" id="TIGR02868">
    <property type="entry name" value="CydC"/>
    <property type="match status" value="1"/>
</dbReference>
<dbReference type="PROSITE" id="PS50893">
    <property type="entry name" value="ABC_TRANSPORTER_2"/>
    <property type="match status" value="1"/>
</dbReference>
<organism evidence="13 14">
    <name type="scientific">Micromonospora chersina</name>
    <dbReference type="NCBI Taxonomy" id="47854"/>
    <lineage>
        <taxon>Bacteria</taxon>
        <taxon>Bacillati</taxon>
        <taxon>Actinomycetota</taxon>
        <taxon>Actinomycetes</taxon>
        <taxon>Micromonosporales</taxon>
        <taxon>Micromonosporaceae</taxon>
        <taxon>Micromonospora</taxon>
    </lineage>
</organism>
<dbReference type="PROSITE" id="PS00211">
    <property type="entry name" value="ABC_TRANSPORTER_1"/>
    <property type="match status" value="1"/>
</dbReference>
<evidence type="ECO:0000256" key="2">
    <source>
        <dbReference type="ARBA" id="ARBA00022448"/>
    </source>
</evidence>
<dbReference type="InterPro" id="IPR017871">
    <property type="entry name" value="ABC_transporter-like_CS"/>
</dbReference>
<dbReference type="InterPro" id="IPR011527">
    <property type="entry name" value="ABC1_TM_dom"/>
</dbReference>
<dbReference type="GO" id="GO:0034775">
    <property type="term" value="P:glutathione transmembrane transport"/>
    <property type="evidence" value="ECO:0007669"/>
    <property type="project" value="InterPro"/>
</dbReference>
<dbReference type="EMBL" id="FMIB01000002">
    <property type="protein sequence ID" value="SCL61547.1"/>
    <property type="molecule type" value="Genomic_DNA"/>
</dbReference>
<dbReference type="SUPFAM" id="SSF90123">
    <property type="entry name" value="ABC transporter transmembrane region"/>
    <property type="match status" value="1"/>
</dbReference>
<keyword evidence="14" id="KW-1185">Reference proteome</keyword>
<evidence type="ECO:0000256" key="3">
    <source>
        <dbReference type="ARBA" id="ARBA00022475"/>
    </source>
</evidence>
<dbReference type="Gene3D" id="1.20.1560.10">
    <property type="entry name" value="ABC transporter type 1, transmembrane domain"/>
    <property type="match status" value="1"/>
</dbReference>
<keyword evidence="6 13" id="KW-0067">ATP-binding</keyword>
<dbReference type="InterPro" id="IPR003593">
    <property type="entry name" value="AAA+_ATPase"/>
</dbReference>
<evidence type="ECO:0000313" key="13">
    <source>
        <dbReference type="EMBL" id="SCL61547.1"/>
    </source>
</evidence>
<dbReference type="InterPro" id="IPR003439">
    <property type="entry name" value="ABC_transporter-like_ATP-bd"/>
</dbReference>
<dbReference type="GO" id="GO:0016887">
    <property type="term" value="F:ATP hydrolysis activity"/>
    <property type="evidence" value="ECO:0007669"/>
    <property type="project" value="InterPro"/>
</dbReference>
<feature type="transmembrane region" description="Helical" evidence="10">
    <location>
        <begin position="20"/>
        <end position="45"/>
    </location>
</feature>
<dbReference type="SUPFAM" id="SSF52540">
    <property type="entry name" value="P-loop containing nucleoside triphosphate hydrolases"/>
    <property type="match status" value="1"/>
</dbReference>
<evidence type="ECO:0000256" key="10">
    <source>
        <dbReference type="SAM" id="Phobius"/>
    </source>
</evidence>
<evidence type="ECO:0000259" key="12">
    <source>
        <dbReference type="PROSITE" id="PS50929"/>
    </source>
</evidence>